<accession>A0A1V4SKD4</accession>
<protein>
    <recommendedName>
        <fullName evidence="4 5">Large ribosomal subunit protein bL32</fullName>
    </recommendedName>
</protein>
<dbReference type="Proteomes" id="UP000191554">
    <property type="component" value="Unassembled WGS sequence"/>
</dbReference>
<dbReference type="InterPro" id="IPR011332">
    <property type="entry name" value="Ribosomal_zn-bd"/>
</dbReference>
<evidence type="ECO:0000256" key="4">
    <source>
        <dbReference type="ARBA" id="ARBA00035178"/>
    </source>
</evidence>
<dbReference type="InterPro" id="IPR044957">
    <property type="entry name" value="Ribosomal_bL32_bact"/>
</dbReference>
<keyword evidence="3 5" id="KW-0687">Ribonucleoprotein</keyword>
<dbReference type="STRING" id="48256.CLHUN_17970"/>
<dbReference type="OrthoDB" id="9812874at2"/>
<sequence>MANPKRRWSKARTGKRRSQWKLASPTLVNCPQCHVFKLPHRVCGECGYYDGKQVVKVEAK</sequence>
<dbReference type="NCBIfam" id="TIGR01031">
    <property type="entry name" value="rpmF_bact"/>
    <property type="match status" value="1"/>
</dbReference>
<dbReference type="PANTHER" id="PTHR35534">
    <property type="entry name" value="50S RIBOSOMAL PROTEIN L32"/>
    <property type="match status" value="1"/>
</dbReference>
<comment type="similarity">
    <text evidence="1 5">Belongs to the bacterial ribosomal protein bL32 family.</text>
</comment>
<keyword evidence="2 5" id="KW-0689">Ribosomal protein</keyword>
<dbReference type="EMBL" id="MZGX01000010">
    <property type="protein sequence ID" value="OPX44243.1"/>
    <property type="molecule type" value="Genomic_DNA"/>
</dbReference>
<evidence type="ECO:0000256" key="1">
    <source>
        <dbReference type="ARBA" id="ARBA00008560"/>
    </source>
</evidence>
<evidence type="ECO:0000313" key="6">
    <source>
        <dbReference type="EMBL" id="OPX44243.1"/>
    </source>
</evidence>
<dbReference type="InterPro" id="IPR002677">
    <property type="entry name" value="Ribosomal_bL32"/>
</dbReference>
<dbReference type="AlphaFoldDB" id="A0A1V4SKD4"/>
<organism evidence="6 7">
    <name type="scientific">Ruminiclostridium hungatei</name>
    <name type="common">Clostridium hungatei</name>
    <dbReference type="NCBI Taxonomy" id="48256"/>
    <lineage>
        <taxon>Bacteria</taxon>
        <taxon>Bacillati</taxon>
        <taxon>Bacillota</taxon>
        <taxon>Clostridia</taxon>
        <taxon>Eubacteriales</taxon>
        <taxon>Oscillospiraceae</taxon>
        <taxon>Ruminiclostridium</taxon>
    </lineage>
</organism>
<evidence type="ECO:0000256" key="3">
    <source>
        <dbReference type="ARBA" id="ARBA00023274"/>
    </source>
</evidence>
<dbReference type="GO" id="GO:0015934">
    <property type="term" value="C:large ribosomal subunit"/>
    <property type="evidence" value="ECO:0007669"/>
    <property type="project" value="InterPro"/>
</dbReference>
<proteinExistence type="inferred from homology"/>
<dbReference type="SUPFAM" id="SSF57829">
    <property type="entry name" value="Zn-binding ribosomal proteins"/>
    <property type="match status" value="1"/>
</dbReference>
<reference evidence="6 7" key="1">
    <citation type="submission" date="2017-03" db="EMBL/GenBank/DDBJ databases">
        <title>Genome sequence of Clostridium hungatei DSM 14427.</title>
        <authorList>
            <person name="Poehlein A."/>
            <person name="Daniel R."/>
        </authorList>
    </citation>
    <scope>NUCLEOTIDE SEQUENCE [LARGE SCALE GENOMIC DNA]</scope>
    <source>
        <strain evidence="6 7">DSM 14427</strain>
    </source>
</reference>
<dbReference type="GO" id="GO:0003735">
    <property type="term" value="F:structural constituent of ribosome"/>
    <property type="evidence" value="ECO:0007669"/>
    <property type="project" value="InterPro"/>
</dbReference>
<keyword evidence="7" id="KW-1185">Reference proteome</keyword>
<dbReference type="RefSeq" id="WP_080064244.1">
    <property type="nucleotide sequence ID" value="NZ_MZGX01000010.1"/>
</dbReference>
<gene>
    <name evidence="5 6" type="primary">rpmF</name>
    <name evidence="6" type="ORF">CLHUN_17970</name>
</gene>
<dbReference type="HAMAP" id="MF_00340">
    <property type="entry name" value="Ribosomal_bL32"/>
    <property type="match status" value="1"/>
</dbReference>
<evidence type="ECO:0000313" key="7">
    <source>
        <dbReference type="Proteomes" id="UP000191554"/>
    </source>
</evidence>
<comment type="caution">
    <text evidence="6">The sequence shown here is derived from an EMBL/GenBank/DDBJ whole genome shotgun (WGS) entry which is preliminary data.</text>
</comment>
<dbReference type="PANTHER" id="PTHR35534:SF1">
    <property type="entry name" value="LARGE RIBOSOMAL SUBUNIT PROTEIN BL32"/>
    <property type="match status" value="1"/>
</dbReference>
<evidence type="ECO:0000256" key="5">
    <source>
        <dbReference type="HAMAP-Rule" id="MF_00340"/>
    </source>
</evidence>
<dbReference type="Pfam" id="PF01783">
    <property type="entry name" value="Ribosomal_L32p"/>
    <property type="match status" value="1"/>
</dbReference>
<dbReference type="GO" id="GO:0006412">
    <property type="term" value="P:translation"/>
    <property type="evidence" value="ECO:0007669"/>
    <property type="project" value="UniProtKB-UniRule"/>
</dbReference>
<evidence type="ECO:0000256" key="2">
    <source>
        <dbReference type="ARBA" id="ARBA00022980"/>
    </source>
</evidence>
<name>A0A1V4SKD4_RUMHU</name>